<accession>A0AAN5BTW8</accession>
<comment type="caution">
    <text evidence="1">The sequence shown here is derived from an EMBL/GenBank/DDBJ whole genome shotgun (WGS) entry which is preliminary data.</text>
</comment>
<name>A0AAN5BTW8_ASPOZ</name>
<dbReference type="Proteomes" id="UP001165205">
    <property type="component" value="Unassembled WGS sequence"/>
</dbReference>
<organism evidence="1 2">
    <name type="scientific">Aspergillus oryzae</name>
    <name type="common">Yellow koji mold</name>
    <dbReference type="NCBI Taxonomy" id="5062"/>
    <lineage>
        <taxon>Eukaryota</taxon>
        <taxon>Fungi</taxon>
        <taxon>Dikarya</taxon>
        <taxon>Ascomycota</taxon>
        <taxon>Pezizomycotina</taxon>
        <taxon>Eurotiomycetes</taxon>
        <taxon>Eurotiomycetidae</taxon>
        <taxon>Eurotiales</taxon>
        <taxon>Aspergillaceae</taxon>
        <taxon>Aspergillus</taxon>
        <taxon>Aspergillus subgen. Circumdati</taxon>
    </lineage>
</organism>
<sequence>MLDLPSTPISKEFAFDPEAIISKCNSKIRLFTYAEPIARMPPTMNLRCRSICNVHSPDTPRENVRMSDTIFKAVHARPLGTKFGHSPFGTGFPTAAFACVHQCEIGVQMNMYEKMIAIDEHITYPMTA</sequence>
<evidence type="ECO:0000313" key="2">
    <source>
        <dbReference type="Proteomes" id="UP001165205"/>
    </source>
</evidence>
<proteinExistence type="predicted"/>
<dbReference type="EMBL" id="BSYA01000013">
    <property type="protein sequence ID" value="GMG24666.1"/>
    <property type="molecule type" value="Genomic_DNA"/>
</dbReference>
<evidence type="ECO:0000313" key="1">
    <source>
        <dbReference type="EMBL" id="GMG24666.1"/>
    </source>
</evidence>
<protein>
    <submittedName>
        <fullName evidence="1">Unnamed protein product</fullName>
    </submittedName>
</protein>
<dbReference type="AlphaFoldDB" id="A0AAN5BTW8"/>
<reference evidence="1" key="1">
    <citation type="submission" date="2023-04" db="EMBL/GenBank/DDBJ databases">
        <title>Aspergillus oryzae NBRC 4228.</title>
        <authorList>
            <person name="Ichikawa N."/>
            <person name="Sato H."/>
            <person name="Tonouchi N."/>
        </authorList>
    </citation>
    <scope>NUCLEOTIDE SEQUENCE</scope>
    <source>
        <strain evidence="1">NBRC 4228</strain>
    </source>
</reference>
<gene>
    <name evidence="1" type="ORF">Aory04_000186300</name>
</gene>